<protein>
    <submittedName>
        <fullName evidence="2">Histidine phosphatase family protein</fullName>
    </submittedName>
</protein>
<dbReference type="OrthoDB" id="3296006at2"/>
<dbReference type="Gene3D" id="3.40.50.1240">
    <property type="entry name" value="Phosphoglycerate mutase-like"/>
    <property type="match status" value="1"/>
</dbReference>
<feature type="signal peptide" evidence="1">
    <location>
        <begin position="1"/>
        <end position="20"/>
    </location>
</feature>
<dbReference type="Pfam" id="PF00300">
    <property type="entry name" value="His_Phos_1"/>
    <property type="match status" value="1"/>
</dbReference>
<keyword evidence="1" id="KW-0732">Signal</keyword>
<sequence>MKLTTLLPLCLLLLVFSLGACRSNTTTTEAAATAPTVVYLVRHAEKATADPANEDPDLTPAGVTRAEALRALLEEEQVDALYATKYLRTINTLKPLADTRQLNIRQYEAHDFNTLKQQILQNHRGETVVIAGHSNTVLPILEAFGVERPVADIPDNTYDYLFKLTVAPSGTAFVEVSQFGNPSR</sequence>
<organism evidence="2 3">
    <name type="scientific">Pontibacter diazotrophicus</name>
    <dbReference type="NCBI Taxonomy" id="1400979"/>
    <lineage>
        <taxon>Bacteria</taxon>
        <taxon>Pseudomonadati</taxon>
        <taxon>Bacteroidota</taxon>
        <taxon>Cytophagia</taxon>
        <taxon>Cytophagales</taxon>
        <taxon>Hymenobacteraceae</taxon>
        <taxon>Pontibacter</taxon>
    </lineage>
</organism>
<dbReference type="PROSITE" id="PS51257">
    <property type="entry name" value="PROKAR_LIPOPROTEIN"/>
    <property type="match status" value="1"/>
</dbReference>
<dbReference type="InterPro" id="IPR029033">
    <property type="entry name" value="His_PPase_superfam"/>
</dbReference>
<comment type="caution">
    <text evidence="2">The sequence shown here is derived from an EMBL/GenBank/DDBJ whole genome shotgun (WGS) entry which is preliminary data.</text>
</comment>
<evidence type="ECO:0000313" key="3">
    <source>
        <dbReference type="Proteomes" id="UP000256708"/>
    </source>
</evidence>
<proteinExistence type="predicted"/>
<dbReference type="EMBL" id="QRGR01000013">
    <property type="protein sequence ID" value="RDV14658.1"/>
    <property type="molecule type" value="Genomic_DNA"/>
</dbReference>
<accession>A0A3D8LB77</accession>
<dbReference type="Proteomes" id="UP000256708">
    <property type="component" value="Unassembled WGS sequence"/>
</dbReference>
<feature type="chain" id="PRO_5017817457" evidence="1">
    <location>
        <begin position="21"/>
        <end position="184"/>
    </location>
</feature>
<dbReference type="RefSeq" id="WP_115566069.1">
    <property type="nucleotide sequence ID" value="NZ_QRGR01000013.1"/>
</dbReference>
<reference evidence="3" key="1">
    <citation type="submission" date="2018-08" db="EMBL/GenBank/DDBJ databases">
        <authorList>
            <person name="Liu Z.-W."/>
            <person name="Du Z.-J."/>
        </authorList>
    </citation>
    <scope>NUCLEOTIDE SEQUENCE [LARGE SCALE GENOMIC DNA]</scope>
    <source>
        <strain evidence="3">H4X</strain>
    </source>
</reference>
<name>A0A3D8LB77_9BACT</name>
<dbReference type="InterPro" id="IPR013078">
    <property type="entry name" value="His_Pase_superF_clade-1"/>
</dbReference>
<dbReference type="AlphaFoldDB" id="A0A3D8LB77"/>
<gene>
    <name evidence="2" type="ORF">DXT99_13405</name>
</gene>
<evidence type="ECO:0000256" key="1">
    <source>
        <dbReference type="SAM" id="SignalP"/>
    </source>
</evidence>
<dbReference type="SUPFAM" id="SSF53254">
    <property type="entry name" value="Phosphoglycerate mutase-like"/>
    <property type="match status" value="1"/>
</dbReference>
<keyword evidence="3" id="KW-1185">Reference proteome</keyword>
<evidence type="ECO:0000313" key="2">
    <source>
        <dbReference type="EMBL" id="RDV14658.1"/>
    </source>
</evidence>
<dbReference type="CDD" id="cd07067">
    <property type="entry name" value="HP_PGM_like"/>
    <property type="match status" value="1"/>
</dbReference>